<reference evidence="1" key="1">
    <citation type="submission" date="2006-10" db="EMBL/GenBank/DDBJ databases">
        <authorList>
            <person name="Amadeo P."/>
            <person name="Zhao Q."/>
            <person name="Wortman J."/>
            <person name="Fraser-Liggett C."/>
            <person name="Carlton J."/>
        </authorList>
    </citation>
    <scope>NUCLEOTIDE SEQUENCE</scope>
    <source>
        <strain evidence="1">G3</strain>
    </source>
</reference>
<reference evidence="1" key="2">
    <citation type="journal article" date="2007" name="Science">
        <title>Draft genome sequence of the sexually transmitted pathogen Trichomonas vaginalis.</title>
        <authorList>
            <person name="Carlton J.M."/>
            <person name="Hirt R.P."/>
            <person name="Silva J.C."/>
            <person name="Delcher A.L."/>
            <person name="Schatz M."/>
            <person name="Zhao Q."/>
            <person name="Wortman J.R."/>
            <person name="Bidwell S.L."/>
            <person name="Alsmark U.C.M."/>
            <person name="Besteiro S."/>
            <person name="Sicheritz-Ponten T."/>
            <person name="Noel C.J."/>
            <person name="Dacks J.B."/>
            <person name="Foster P.G."/>
            <person name="Simillion C."/>
            <person name="Van de Peer Y."/>
            <person name="Miranda-Saavedra D."/>
            <person name="Barton G.J."/>
            <person name="Westrop G.D."/>
            <person name="Mueller S."/>
            <person name="Dessi D."/>
            <person name="Fiori P.L."/>
            <person name="Ren Q."/>
            <person name="Paulsen I."/>
            <person name="Zhang H."/>
            <person name="Bastida-Corcuera F.D."/>
            <person name="Simoes-Barbosa A."/>
            <person name="Brown M.T."/>
            <person name="Hayes R.D."/>
            <person name="Mukherjee M."/>
            <person name="Okumura C.Y."/>
            <person name="Schneider R."/>
            <person name="Smith A.J."/>
            <person name="Vanacova S."/>
            <person name="Villalvazo M."/>
            <person name="Haas B.J."/>
            <person name="Pertea M."/>
            <person name="Feldblyum T.V."/>
            <person name="Utterback T.R."/>
            <person name="Shu C.L."/>
            <person name="Osoegawa K."/>
            <person name="de Jong P.J."/>
            <person name="Hrdy I."/>
            <person name="Horvathova L."/>
            <person name="Zubacova Z."/>
            <person name="Dolezal P."/>
            <person name="Malik S.B."/>
            <person name="Logsdon J.M. Jr."/>
            <person name="Henze K."/>
            <person name="Gupta A."/>
            <person name="Wang C.C."/>
            <person name="Dunne R.L."/>
            <person name="Upcroft J.A."/>
            <person name="Upcroft P."/>
            <person name="White O."/>
            <person name="Salzberg S.L."/>
            <person name="Tang P."/>
            <person name="Chiu C.-H."/>
            <person name="Lee Y.-S."/>
            <person name="Embley T.M."/>
            <person name="Coombs G.H."/>
            <person name="Mottram J.C."/>
            <person name="Tachezy J."/>
            <person name="Fraser-Liggett C.M."/>
            <person name="Johnson P.J."/>
        </authorList>
    </citation>
    <scope>NUCLEOTIDE SEQUENCE [LARGE SCALE GENOMIC DNA]</scope>
    <source>
        <strain evidence="1">G3</strain>
    </source>
</reference>
<dbReference type="AlphaFoldDB" id="A2FP30"/>
<dbReference type="KEGG" id="tva:4751051"/>
<dbReference type="RefSeq" id="XP_001306263.1">
    <property type="nucleotide sequence ID" value="XM_001306262.1"/>
</dbReference>
<dbReference type="VEuPathDB" id="TrichDB:TVAGG3_0753650"/>
<dbReference type="SUPFAM" id="SSF57184">
    <property type="entry name" value="Growth factor receptor domain"/>
    <property type="match status" value="1"/>
</dbReference>
<protein>
    <submittedName>
        <fullName evidence="1">Uncharacterized protein</fullName>
    </submittedName>
</protein>
<keyword evidence="2" id="KW-1185">Reference proteome</keyword>
<accession>A2FP30</accession>
<dbReference type="VEuPathDB" id="TrichDB:TVAG_181260"/>
<dbReference type="EMBL" id="DS113918">
    <property type="protein sequence ID" value="EAX93333.1"/>
    <property type="molecule type" value="Genomic_DNA"/>
</dbReference>
<evidence type="ECO:0000313" key="1">
    <source>
        <dbReference type="EMBL" id="EAX93333.1"/>
    </source>
</evidence>
<proteinExistence type="predicted"/>
<gene>
    <name evidence="1" type="ORF">TVAG_181260</name>
</gene>
<sequence>MDNIPIIVAAGGSGAAGNCPGAPGGNLDNAYKYKSGNVLTSADIPPDSQCDTTVEIYRSEIPPSGYGGGYPCGIKGYGSTISLSYLAVSTSGMPYINENNMRLVSMSDGTTSSGRIGNGEIRISIYCSDANCENCVENKNYCSHCKEGYRVNSKGTCEYICDGVIQDDVCKDNCDSGYYEDENKKCIRQEVQINIPKTRLFKRKIPRLKFFLINLKTHVTSNRNHTLT</sequence>
<dbReference type="OrthoDB" id="300641at2759"/>
<evidence type="ECO:0000313" key="2">
    <source>
        <dbReference type="Proteomes" id="UP000001542"/>
    </source>
</evidence>
<dbReference type="InterPro" id="IPR009030">
    <property type="entry name" value="Growth_fac_rcpt_cys_sf"/>
</dbReference>
<organism evidence="1 2">
    <name type="scientific">Trichomonas vaginalis (strain ATCC PRA-98 / G3)</name>
    <dbReference type="NCBI Taxonomy" id="412133"/>
    <lineage>
        <taxon>Eukaryota</taxon>
        <taxon>Metamonada</taxon>
        <taxon>Parabasalia</taxon>
        <taxon>Trichomonadida</taxon>
        <taxon>Trichomonadidae</taxon>
        <taxon>Trichomonas</taxon>
    </lineage>
</organism>
<dbReference type="InParanoid" id="A2FP30"/>
<name>A2FP30_TRIV3</name>
<dbReference type="Proteomes" id="UP000001542">
    <property type="component" value="Unassembled WGS sequence"/>
</dbReference>